<feature type="transmembrane region" description="Helical" evidence="8">
    <location>
        <begin position="183"/>
        <end position="199"/>
    </location>
</feature>
<evidence type="ECO:0000313" key="11">
    <source>
        <dbReference type="Proteomes" id="UP000274822"/>
    </source>
</evidence>
<dbReference type="Gene3D" id="1.10.3430.10">
    <property type="entry name" value="Ammonium transporter AmtB like domains"/>
    <property type="match status" value="1"/>
</dbReference>
<evidence type="ECO:0000256" key="6">
    <source>
        <dbReference type="ARBA" id="ARBA00023136"/>
    </source>
</evidence>
<dbReference type="InterPro" id="IPR018047">
    <property type="entry name" value="Ammonium_transpt_CS"/>
</dbReference>
<dbReference type="GO" id="GO:0008519">
    <property type="term" value="F:ammonium channel activity"/>
    <property type="evidence" value="ECO:0007669"/>
    <property type="project" value="InterPro"/>
</dbReference>
<comment type="caution">
    <text evidence="10">The sequence shown here is derived from an EMBL/GenBank/DDBJ whole genome shotgun (WGS) entry which is preliminary data.</text>
</comment>
<evidence type="ECO:0000256" key="3">
    <source>
        <dbReference type="ARBA" id="ARBA00022448"/>
    </source>
</evidence>
<keyword evidence="7 8" id="KW-0924">Ammonia transport</keyword>
<protein>
    <recommendedName>
        <fullName evidence="8">Ammonium transporter</fullName>
    </recommendedName>
</protein>
<dbReference type="PANTHER" id="PTHR43029">
    <property type="entry name" value="AMMONIUM TRANSPORTER MEP2"/>
    <property type="match status" value="1"/>
</dbReference>
<feature type="transmembrane region" description="Helical" evidence="8">
    <location>
        <begin position="211"/>
        <end position="231"/>
    </location>
</feature>
<dbReference type="NCBIfam" id="TIGR00836">
    <property type="entry name" value="amt"/>
    <property type="match status" value="1"/>
</dbReference>
<keyword evidence="11" id="KW-1185">Reference proteome</keyword>
<feature type="transmembrane region" description="Helical" evidence="8">
    <location>
        <begin position="329"/>
        <end position="353"/>
    </location>
</feature>
<feature type="transmembrane region" description="Helical" evidence="8">
    <location>
        <begin position="243"/>
        <end position="262"/>
    </location>
</feature>
<feature type="domain" description="Ammonium transporter AmtB-like" evidence="9">
    <location>
        <begin position="24"/>
        <end position="427"/>
    </location>
</feature>
<evidence type="ECO:0000256" key="1">
    <source>
        <dbReference type="ARBA" id="ARBA00004141"/>
    </source>
</evidence>
<dbReference type="InterPro" id="IPR029020">
    <property type="entry name" value="Ammonium/urea_transptr"/>
</dbReference>
<dbReference type="PROSITE" id="PS01219">
    <property type="entry name" value="AMMONIUM_TRANSP"/>
    <property type="match status" value="1"/>
</dbReference>
<dbReference type="Pfam" id="PF00909">
    <property type="entry name" value="Ammonium_transp"/>
    <property type="match status" value="1"/>
</dbReference>
<proteinExistence type="inferred from homology"/>
<keyword evidence="5 8" id="KW-1133">Transmembrane helix</keyword>
<organism evidence="10 11">
    <name type="scientific">Jimgerdemannia flammicorona</name>
    <dbReference type="NCBI Taxonomy" id="994334"/>
    <lineage>
        <taxon>Eukaryota</taxon>
        <taxon>Fungi</taxon>
        <taxon>Fungi incertae sedis</taxon>
        <taxon>Mucoromycota</taxon>
        <taxon>Mucoromycotina</taxon>
        <taxon>Endogonomycetes</taxon>
        <taxon>Endogonales</taxon>
        <taxon>Endogonaceae</taxon>
        <taxon>Jimgerdemannia</taxon>
    </lineage>
</organism>
<feature type="transmembrane region" description="Helical" evidence="8">
    <location>
        <begin position="55"/>
        <end position="73"/>
    </location>
</feature>
<name>A0A433QW76_9FUNG</name>
<gene>
    <name evidence="10" type="ORF">BC938DRAFT_482979</name>
</gene>
<feature type="transmembrane region" description="Helical" evidence="8">
    <location>
        <begin position="274"/>
        <end position="292"/>
    </location>
</feature>
<evidence type="ECO:0000313" key="10">
    <source>
        <dbReference type="EMBL" id="RUS33985.1"/>
    </source>
</evidence>
<evidence type="ECO:0000259" key="9">
    <source>
        <dbReference type="Pfam" id="PF00909"/>
    </source>
</evidence>
<keyword evidence="6 8" id="KW-0472">Membrane</keyword>
<keyword evidence="3 8" id="KW-0813">Transport</keyword>
<feature type="transmembrane region" description="Helical" evidence="8">
    <location>
        <begin position="144"/>
        <end position="163"/>
    </location>
</feature>
<feature type="transmembrane region" description="Helical" evidence="8">
    <location>
        <begin position="113"/>
        <end position="132"/>
    </location>
</feature>
<evidence type="ECO:0000256" key="8">
    <source>
        <dbReference type="RuleBase" id="RU362002"/>
    </source>
</evidence>
<dbReference type="EMBL" id="RBNJ01000807">
    <property type="protein sequence ID" value="RUS33985.1"/>
    <property type="molecule type" value="Genomic_DNA"/>
</dbReference>
<dbReference type="Proteomes" id="UP000274822">
    <property type="component" value="Unassembled WGS sequence"/>
</dbReference>
<dbReference type="FunFam" id="1.10.3430.10:FF:000003">
    <property type="entry name" value="Ammonium transporter"/>
    <property type="match status" value="1"/>
</dbReference>
<dbReference type="InterPro" id="IPR001905">
    <property type="entry name" value="Ammonium_transpt"/>
</dbReference>
<feature type="transmembrane region" description="Helical" evidence="8">
    <location>
        <begin position="298"/>
        <end position="317"/>
    </location>
</feature>
<reference evidence="10 11" key="1">
    <citation type="journal article" date="2018" name="New Phytol.">
        <title>Phylogenomics of Endogonaceae and evolution of mycorrhizas within Mucoromycota.</title>
        <authorList>
            <person name="Chang Y."/>
            <person name="Desiro A."/>
            <person name="Na H."/>
            <person name="Sandor L."/>
            <person name="Lipzen A."/>
            <person name="Clum A."/>
            <person name="Barry K."/>
            <person name="Grigoriev I.V."/>
            <person name="Martin F.M."/>
            <person name="Stajich J.E."/>
            <person name="Smith M.E."/>
            <person name="Bonito G."/>
            <person name="Spatafora J.W."/>
        </authorList>
    </citation>
    <scope>NUCLEOTIDE SEQUENCE [LARGE SCALE GENOMIC DNA]</scope>
    <source>
        <strain evidence="10 11">AD002</strain>
    </source>
</reference>
<evidence type="ECO:0000256" key="5">
    <source>
        <dbReference type="ARBA" id="ARBA00022989"/>
    </source>
</evidence>
<dbReference type="InterPro" id="IPR024041">
    <property type="entry name" value="NH4_transpt_AmtB-like_dom"/>
</dbReference>
<sequence>MASNTMAMAGNTTIPHYDPGDVSWVLTSTAFVWLMIPGIGYFYSGMSRSKNALSLIMLSVISVAIVSFQWFFWGFSFTYSKTSTNPFIGDFSNAFFRGVNTSPSMGNPKVPDVVFAVYQSMFASFTPALAIGSVAERGRLLPTIIFIFIWTTIVYDPIAYWTWNTNGWSNKMGVLDFAGGTPVHISSGAASLAYALILGKRQGHGTEEFKPHNMAHVVLGTAFLWFGWFGFNGGSAVAGDIRAAMACLVTNLAASVGGLTWMLMDYRIERKFSALGFCSGVVVGLVTITPASGFVGPASAVAFGIIGCITCNFACNLKHAFNYDDALDIFAVHGVGGFVGNILTGIFAESYIAALDGSTVIAGGWVNGHFTQILYQLADACAGMTYSFVVTYSILFLMDKIPGLSLRVDAETEIKGIDVSEIGELAYYHVDKILVIDSKTHETKFVEQIRNGNNNKVADFSRLNNV</sequence>
<dbReference type="GO" id="GO:0005886">
    <property type="term" value="C:plasma membrane"/>
    <property type="evidence" value="ECO:0007669"/>
    <property type="project" value="UniProtKB-SubCell"/>
</dbReference>
<comment type="similarity">
    <text evidence="2 8">Belongs to the ammonia transporter channel (TC 1.A.11.2) family.</text>
</comment>
<evidence type="ECO:0000256" key="4">
    <source>
        <dbReference type="ARBA" id="ARBA00022692"/>
    </source>
</evidence>
<evidence type="ECO:0000256" key="2">
    <source>
        <dbReference type="ARBA" id="ARBA00005887"/>
    </source>
</evidence>
<comment type="subcellular location">
    <subcellularLocation>
        <location evidence="8">Cell membrane</location>
        <topology evidence="8">Multi-pass membrane protein</topology>
    </subcellularLocation>
    <subcellularLocation>
        <location evidence="1">Membrane</location>
        <topology evidence="1">Multi-pass membrane protein</topology>
    </subcellularLocation>
</comment>
<keyword evidence="4 8" id="KW-0812">Transmembrane</keyword>
<dbReference type="AlphaFoldDB" id="A0A433QW76"/>
<accession>A0A433QW76</accession>
<evidence type="ECO:0000256" key="7">
    <source>
        <dbReference type="ARBA" id="ARBA00023177"/>
    </source>
</evidence>
<feature type="transmembrane region" description="Helical" evidence="8">
    <location>
        <begin position="373"/>
        <end position="397"/>
    </location>
</feature>
<dbReference type="SUPFAM" id="SSF111352">
    <property type="entry name" value="Ammonium transporter"/>
    <property type="match status" value="1"/>
</dbReference>
<dbReference type="PANTHER" id="PTHR43029:SF10">
    <property type="entry name" value="AMMONIUM TRANSPORTER MEP2"/>
    <property type="match status" value="1"/>
</dbReference>
<feature type="transmembrane region" description="Helical" evidence="8">
    <location>
        <begin position="22"/>
        <end position="43"/>
    </location>
</feature>